<dbReference type="Proteomes" id="UP001165677">
    <property type="component" value="Unassembled WGS sequence"/>
</dbReference>
<accession>A0ABT3EKM2</accession>
<dbReference type="InterPro" id="IPR008993">
    <property type="entry name" value="TIMP-like_OB-fold"/>
</dbReference>
<comment type="caution">
    <text evidence="1">The sequence shown here is derived from an EMBL/GenBank/DDBJ whole genome shotgun (WGS) entry which is preliminary data.</text>
</comment>
<dbReference type="EMBL" id="JAPCIO010000007">
    <property type="protein sequence ID" value="MCW1148679.1"/>
    <property type="molecule type" value="Genomic_DNA"/>
</dbReference>
<dbReference type="SUPFAM" id="SSF50242">
    <property type="entry name" value="TIMP-like"/>
    <property type="match status" value="1"/>
</dbReference>
<reference evidence="1" key="1">
    <citation type="submission" date="2022-10" db="EMBL/GenBank/DDBJ databases">
        <title>Flavobacterium sp. nov., a bacterium isolated from lake sediment.</title>
        <authorList>
            <person name="Qu J.-H."/>
        </authorList>
    </citation>
    <scope>NUCLEOTIDE SEQUENCE</scope>
    <source>
        <strain evidence="1">TH16-21</strain>
    </source>
</reference>
<dbReference type="Gene3D" id="2.40.50.120">
    <property type="match status" value="1"/>
</dbReference>
<sequence>MKYKILVILFFVFYKSFSCSCSQLSLIDKVKTHDYIAKIKITESKTIENYIDTFNPYFVKIETVKQYFGEKVNEIHLESMNDSSCGMYLPKDSEWIVYGFKNKKDGKIYTSLCSGNFQLNKTIDSLKYKNYFEEYPKQQKRVLNILEELNIKKIKEFNLKSSNKLPKDDGYHKALLSINNLDSKKTFGCYKLIHNEKGEVIDIEVINSLGRKIDQIFIRNLIGSKWSYKKIDDSVEAFEQIILINYNKENTDNTSLKYSLDNN</sequence>
<evidence type="ECO:0000313" key="2">
    <source>
        <dbReference type="Proteomes" id="UP001165677"/>
    </source>
</evidence>
<proteinExistence type="predicted"/>
<name>A0ABT3EKM2_9FLAO</name>
<protein>
    <recommendedName>
        <fullName evidence="3">Tissue inhibitor of metalloproteinase</fullName>
    </recommendedName>
</protein>
<organism evidence="1 2">
    <name type="scientific">Flavobacterium lacisediminis</name>
    <dbReference type="NCBI Taxonomy" id="2989705"/>
    <lineage>
        <taxon>Bacteria</taxon>
        <taxon>Pseudomonadati</taxon>
        <taxon>Bacteroidota</taxon>
        <taxon>Flavobacteriia</taxon>
        <taxon>Flavobacteriales</taxon>
        <taxon>Flavobacteriaceae</taxon>
        <taxon>Flavobacterium</taxon>
    </lineage>
</organism>
<keyword evidence="2" id="KW-1185">Reference proteome</keyword>
<evidence type="ECO:0000313" key="1">
    <source>
        <dbReference type="EMBL" id="MCW1148679.1"/>
    </source>
</evidence>
<dbReference type="RefSeq" id="WP_264369400.1">
    <property type="nucleotide sequence ID" value="NZ_JAPCIO010000007.1"/>
</dbReference>
<gene>
    <name evidence="1" type="ORF">OJ995_10640</name>
</gene>
<evidence type="ECO:0008006" key="3">
    <source>
        <dbReference type="Google" id="ProtNLM"/>
    </source>
</evidence>